<comment type="caution">
    <text evidence="2">The sequence shown here is derived from an EMBL/GenBank/DDBJ whole genome shotgun (WGS) entry which is preliminary data.</text>
</comment>
<organism evidence="2 3">
    <name type="scientific">Saguinus oedipus</name>
    <name type="common">Cotton-top tamarin</name>
    <name type="synonym">Oedipomidas oedipus</name>
    <dbReference type="NCBI Taxonomy" id="9490"/>
    <lineage>
        <taxon>Eukaryota</taxon>
        <taxon>Metazoa</taxon>
        <taxon>Chordata</taxon>
        <taxon>Craniata</taxon>
        <taxon>Vertebrata</taxon>
        <taxon>Euteleostomi</taxon>
        <taxon>Mammalia</taxon>
        <taxon>Eutheria</taxon>
        <taxon>Euarchontoglires</taxon>
        <taxon>Primates</taxon>
        <taxon>Haplorrhini</taxon>
        <taxon>Platyrrhini</taxon>
        <taxon>Cebidae</taxon>
        <taxon>Callitrichinae</taxon>
        <taxon>Saguinus</taxon>
    </lineage>
</organism>
<name>A0ABQ9TH23_SAGOE</name>
<gene>
    <name evidence="2" type="ORF">P7K49_039277</name>
</gene>
<evidence type="ECO:0000313" key="2">
    <source>
        <dbReference type="EMBL" id="KAK2084041.1"/>
    </source>
</evidence>
<dbReference type="Proteomes" id="UP001266305">
    <property type="component" value="Unassembled WGS sequence"/>
</dbReference>
<reference evidence="2 3" key="1">
    <citation type="submission" date="2023-05" db="EMBL/GenBank/DDBJ databases">
        <title>B98-5 Cell Line De Novo Hybrid Assembly: An Optical Mapping Approach.</title>
        <authorList>
            <person name="Kananen K."/>
            <person name="Auerbach J.A."/>
            <person name="Kautto E."/>
            <person name="Blachly J.S."/>
        </authorList>
    </citation>
    <scope>NUCLEOTIDE SEQUENCE [LARGE SCALE GENOMIC DNA]</scope>
    <source>
        <strain evidence="2">B95-8</strain>
        <tissue evidence="2">Cell line</tissue>
    </source>
</reference>
<feature type="non-terminal residue" evidence="2">
    <location>
        <position position="1"/>
    </location>
</feature>
<accession>A0ABQ9TH23</accession>
<dbReference type="EMBL" id="JASSZA010000023">
    <property type="protein sequence ID" value="KAK2084041.1"/>
    <property type="molecule type" value="Genomic_DNA"/>
</dbReference>
<evidence type="ECO:0000256" key="1">
    <source>
        <dbReference type="SAM" id="MobiDB-lite"/>
    </source>
</evidence>
<evidence type="ECO:0000313" key="3">
    <source>
        <dbReference type="Proteomes" id="UP001266305"/>
    </source>
</evidence>
<keyword evidence="3" id="KW-1185">Reference proteome</keyword>
<feature type="region of interest" description="Disordered" evidence="1">
    <location>
        <begin position="29"/>
        <end position="85"/>
    </location>
</feature>
<protein>
    <submittedName>
        <fullName evidence="2">Uncharacterized protein</fullName>
    </submittedName>
</protein>
<feature type="compositionally biased region" description="Polar residues" evidence="1">
    <location>
        <begin position="37"/>
        <end position="57"/>
    </location>
</feature>
<sequence>KLGSLALADNVPEPASVCLPVNSTFAVGTAPPGGTVLPNNNDKLPQQKESLLPTSPSHLVLPPAYTHPHSGCPGQPHPAAGARRE</sequence>
<proteinExistence type="predicted"/>